<dbReference type="WBParaSite" id="ES5_v2.g7811.t1">
    <property type="protein sequence ID" value="ES5_v2.g7811.t1"/>
    <property type="gene ID" value="ES5_v2.g7811"/>
</dbReference>
<name>A0AC34GST5_9BILA</name>
<evidence type="ECO:0000313" key="2">
    <source>
        <dbReference type="WBParaSite" id="ES5_v2.g7811.t1"/>
    </source>
</evidence>
<sequence length="629" mass="71300">MNLFVLFLVFINISLSQQFTTSTFIPSSTDDDVMALFNETTIFDDSNSTDFPPFTESPINYALQCRVYAIKLNGADNYGHDGHSSLKPKIASMTNHSLFSTLHLDSKNDKFVKKAEKNKSSNKRSSTLSLHIAAYENSVELLTPDDDNSVLKNLKKTWNVKLDTGTTKILQNLFEFPRQQNDGKALETPEIIQFHANQILLNPNDETSSLQLFNSAAEYDENLFSVIIEQIYLITSSAVTAEQISLQFSLLGNEKNLKMSLKFLGYYSLSDFIRKNHIHFSGFLQIFVSAKSAIDGEEKPKLSMLYYNTKLKQQKILNESLKAEMITTEKCFAKVLEYCKSKNMVNSFGYVSISNFQQACIKLFDENFSPLLKIWFPSGGGILNIVTNILFEEIDCFFGSNESQLSFKFRDGFSYVEHVKYCEDLLNASKKFFDKIYSEVERARKRKNEIQRKKIHKHAPIKDFVPSSAVCFGDSDDEEEMRLENKPFVPINRSKDERKIIAQEKVAVEKLEVIKEYAEFIKKYQLFKDKGLEEFALGLNGFDVFNNSLDSSVSSEDAASVPERLISSVDTSAEDLTETISTKSFSNASEPPVATKAESLPETHNFVGRSAEKAALLNETMMSILPDEE</sequence>
<dbReference type="Proteomes" id="UP000887579">
    <property type="component" value="Unplaced"/>
</dbReference>
<evidence type="ECO:0000313" key="1">
    <source>
        <dbReference type="Proteomes" id="UP000887579"/>
    </source>
</evidence>
<proteinExistence type="predicted"/>
<protein>
    <submittedName>
        <fullName evidence="2">Uncharacterized protein</fullName>
    </submittedName>
</protein>
<reference evidence="2" key="1">
    <citation type="submission" date="2022-11" db="UniProtKB">
        <authorList>
            <consortium name="WormBaseParasite"/>
        </authorList>
    </citation>
    <scope>IDENTIFICATION</scope>
</reference>
<accession>A0AC34GST5</accession>
<organism evidence="1 2">
    <name type="scientific">Panagrolaimus sp. ES5</name>
    <dbReference type="NCBI Taxonomy" id="591445"/>
    <lineage>
        <taxon>Eukaryota</taxon>
        <taxon>Metazoa</taxon>
        <taxon>Ecdysozoa</taxon>
        <taxon>Nematoda</taxon>
        <taxon>Chromadorea</taxon>
        <taxon>Rhabditida</taxon>
        <taxon>Tylenchina</taxon>
        <taxon>Panagrolaimomorpha</taxon>
        <taxon>Panagrolaimoidea</taxon>
        <taxon>Panagrolaimidae</taxon>
        <taxon>Panagrolaimus</taxon>
    </lineage>
</organism>